<dbReference type="SUPFAM" id="SSF142906">
    <property type="entry name" value="YjbR-like"/>
    <property type="match status" value="1"/>
</dbReference>
<evidence type="ECO:0000313" key="1">
    <source>
        <dbReference type="EMBL" id="SMO58067.1"/>
    </source>
</evidence>
<sequence length="117" mass="13447">MNIELLRDHCVSKNGVTEECPFGDDTLVFKVKGKMFCLISLSDPNFCNLKCAPEYAIELREKYAEVQPGYHMSKKHWNTVNFKGALTDKEILHWIDDSYNLVIAGLPVKLKQELLEK</sequence>
<dbReference type="EMBL" id="FXSZ01000004">
    <property type="protein sequence ID" value="SMO58067.1"/>
    <property type="molecule type" value="Genomic_DNA"/>
</dbReference>
<keyword evidence="1" id="KW-0238">DNA-binding</keyword>
<keyword evidence="2" id="KW-1185">Reference proteome</keyword>
<dbReference type="Pfam" id="PF04237">
    <property type="entry name" value="YjbR"/>
    <property type="match status" value="1"/>
</dbReference>
<name>A0A521CF50_9SPHI</name>
<dbReference type="PANTHER" id="PTHR35145:SF1">
    <property type="entry name" value="CYTOPLASMIC PROTEIN"/>
    <property type="match status" value="1"/>
</dbReference>
<protein>
    <submittedName>
        <fullName evidence="1">Predicted DNA-binding protein, MmcQ/YjbR family</fullName>
    </submittedName>
</protein>
<dbReference type="GO" id="GO:0003677">
    <property type="term" value="F:DNA binding"/>
    <property type="evidence" value="ECO:0007669"/>
    <property type="project" value="UniProtKB-KW"/>
</dbReference>
<reference evidence="1 2" key="1">
    <citation type="submission" date="2017-05" db="EMBL/GenBank/DDBJ databases">
        <authorList>
            <person name="Varghese N."/>
            <person name="Submissions S."/>
        </authorList>
    </citation>
    <scope>NUCLEOTIDE SEQUENCE [LARGE SCALE GENOMIC DNA]</scope>
    <source>
        <strain evidence="1 2">DSM 21342</strain>
    </source>
</reference>
<proteinExistence type="predicted"/>
<dbReference type="Gene3D" id="3.90.1150.30">
    <property type="match status" value="1"/>
</dbReference>
<dbReference type="RefSeq" id="WP_142602895.1">
    <property type="nucleotide sequence ID" value="NZ_FXSZ01000004.1"/>
</dbReference>
<gene>
    <name evidence="1" type="ORF">SAMN06265350_10414</name>
</gene>
<organism evidence="1 2">
    <name type="scientific">Solitalea koreensis</name>
    <dbReference type="NCBI Taxonomy" id="543615"/>
    <lineage>
        <taxon>Bacteria</taxon>
        <taxon>Pseudomonadati</taxon>
        <taxon>Bacteroidota</taxon>
        <taxon>Sphingobacteriia</taxon>
        <taxon>Sphingobacteriales</taxon>
        <taxon>Sphingobacteriaceae</taxon>
        <taxon>Solitalea</taxon>
    </lineage>
</organism>
<dbReference type="AlphaFoldDB" id="A0A521CF50"/>
<dbReference type="InterPro" id="IPR058532">
    <property type="entry name" value="YjbR/MT2646/Rv2570-like"/>
</dbReference>
<dbReference type="InterPro" id="IPR007351">
    <property type="entry name" value="YjbR"/>
</dbReference>
<accession>A0A521CF50</accession>
<evidence type="ECO:0000313" key="2">
    <source>
        <dbReference type="Proteomes" id="UP000315971"/>
    </source>
</evidence>
<dbReference type="OrthoDB" id="9789813at2"/>
<dbReference type="InterPro" id="IPR038056">
    <property type="entry name" value="YjbR-like_sf"/>
</dbReference>
<dbReference type="Proteomes" id="UP000315971">
    <property type="component" value="Unassembled WGS sequence"/>
</dbReference>
<dbReference type="PANTHER" id="PTHR35145">
    <property type="entry name" value="CYTOPLASMIC PROTEIN-RELATED"/>
    <property type="match status" value="1"/>
</dbReference>